<dbReference type="EMBL" id="DF970233">
    <property type="protein sequence ID" value="GAP66778.1"/>
    <property type="molecule type" value="Genomic_DNA"/>
</dbReference>
<reference evidence="3" key="2">
    <citation type="submission" date="2015-08" db="EMBL/GenBank/DDBJ databases">
        <title>Complete DNA Sequence of Pseudomonas syringae pv. actinidiae, the Causal Agent of Kiwifruit Canker Disease.</title>
        <authorList>
            <person name="Rikkerink E.H.A."/>
            <person name="Fineran P.C."/>
        </authorList>
    </citation>
    <scope>NUCLEOTIDE SEQUENCE</scope>
    <source>
        <strain evidence="3">SkMP5</strain>
    </source>
</reference>
<organism evidence="3">
    <name type="scientific">Mizugakiibacter sediminis</name>
    <dbReference type="NCBI Taxonomy" id="1475481"/>
    <lineage>
        <taxon>Bacteria</taxon>
        <taxon>Pseudomonadati</taxon>
        <taxon>Pseudomonadota</taxon>
        <taxon>Gammaproteobacteria</taxon>
        <taxon>Lysobacterales</taxon>
        <taxon>Rhodanobacteraceae</taxon>
        <taxon>Mizugakiibacter</taxon>
    </lineage>
</organism>
<dbReference type="HOGENOM" id="CLU_3154939_0_0_6"/>
<feature type="transmembrane region" description="Helical" evidence="1">
    <location>
        <begin position="30"/>
        <end position="47"/>
    </location>
</feature>
<name>A0A0K8QPG4_9GAMM</name>
<sequence>MASSLLAVETTVDRPSIETNTDLARTFEPLRVALALGALLLGLLVSLR</sequence>
<dbReference type="EMBL" id="DF952380">
    <property type="protein sequence ID" value="GAN45425.1"/>
    <property type="molecule type" value="Genomic_DNA"/>
</dbReference>
<evidence type="ECO:0000313" key="2">
    <source>
        <dbReference type="EMBL" id="GAN45425.1"/>
    </source>
</evidence>
<reference evidence="2" key="1">
    <citation type="submission" date="2015-03" db="EMBL/GenBank/DDBJ databases">
        <title>Draft genome sequence of Mizugakiibacter sediminis skMP5.</title>
        <authorList>
            <person name="Watanabe T."/>
            <person name="Kojima H."/>
            <person name="Fukui M."/>
        </authorList>
    </citation>
    <scope>NUCLEOTIDE SEQUENCE</scope>
    <source>
        <strain evidence="2">SkMP5</strain>
    </source>
</reference>
<evidence type="ECO:0000256" key="1">
    <source>
        <dbReference type="SAM" id="Phobius"/>
    </source>
</evidence>
<gene>
    <name evidence="2" type="ORF">MBSD_1973</name>
    <name evidence="3" type="ORF">MBSD_n2093</name>
</gene>
<protein>
    <submittedName>
        <fullName evidence="3">Uncharacterized protein</fullName>
    </submittedName>
</protein>
<keyword evidence="1" id="KW-1133">Transmembrane helix</keyword>
<keyword evidence="1" id="KW-0812">Transmembrane</keyword>
<dbReference type="AlphaFoldDB" id="A0A0K8QPG4"/>
<dbReference type="RefSeq" id="WP_187300651.1">
    <property type="nucleotide sequence ID" value="NZ_DF970233.1"/>
</dbReference>
<proteinExistence type="predicted"/>
<keyword evidence="1" id="KW-0472">Membrane</keyword>
<dbReference type="STRING" id="1475481.GCA_000953855_02139"/>
<accession>A0A0K8QPG4</accession>
<evidence type="ECO:0000313" key="3">
    <source>
        <dbReference type="EMBL" id="GAP66778.1"/>
    </source>
</evidence>
<evidence type="ECO:0000313" key="4">
    <source>
        <dbReference type="Proteomes" id="UP000253740"/>
    </source>
</evidence>
<keyword evidence="4" id="KW-1185">Reference proteome</keyword>
<dbReference type="Proteomes" id="UP000253740">
    <property type="component" value="Unassembled WGS sequence"/>
</dbReference>